<dbReference type="RefSeq" id="WP_020917714.1">
    <property type="nucleotide sequence ID" value="NZ_ANAH02000001.1"/>
</dbReference>
<feature type="domain" description="GMT-like wHTH" evidence="1">
    <location>
        <begin position="309"/>
        <end position="393"/>
    </location>
</feature>
<dbReference type="EMBL" id="ANAH02000001">
    <property type="protein sequence ID" value="EPX64857.1"/>
    <property type="molecule type" value="Genomic_DNA"/>
</dbReference>
<dbReference type="OrthoDB" id="275124at2"/>
<dbReference type="AlphaFoldDB" id="S9PQR8"/>
<evidence type="ECO:0000313" key="2">
    <source>
        <dbReference type="EMBL" id="EPX64857.1"/>
    </source>
</evidence>
<dbReference type="Pfam" id="PF22560">
    <property type="entry name" value="GMT-wHTH"/>
    <property type="match status" value="1"/>
</dbReference>
<comment type="caution">
    <text evidence="2">The sequence shown here is derived from an EMBL/GenBank/DDBJ whole genome shotgun (WGS) entry which is preliminary data.</text>
</comment>
<evidence type="ECO:0000259" key="1">
    <source>
        <dbReference type="Pfam" id="PF22560"/>
    </source>
</evidence>
<gene>
    <name evidence="2" type="ORF">D187_000279</name>
</gene>
<reference evidence="2" key="1">
    <citation type="submission" date="2013-05" db="EMBL/GenBank/DDBJ databases">
        <title>Genome assembly of Cystobacter fuscus DSM 2262.</title>
        <authorList>
            <person name="Sharma G."/>
            <person name="Khatri I."/>
            <person name="Kaur C."/>
            <person name="Mayilraj S."/>
            <person name="Subramanian S."/>
        </authorList>
    </citation>
    <scope>NUCLEOTIDE SEQUENCE [LARGE SCALE GENOMIC DNA]</scope>
    <source>
        <strain evidence="2">DSM 2262</strain>
    </source>
</reference>
<protein>
    <recommendedName>
        <fullName evidence="1">GMT-like wHTH domain-containing protein</fullName>
    </recommendedName>
</protein>
<dbReference type="InterPro" id="IPR054339">
    <property type="entry name" value="GMT_wHTH"/>
</dbReference>
<organism evidence="2 3">
    <name type="scientific">Cystobacter fuscus (strain ATCC 25194 / DSM 2262 / NBRC 100088 / M29)</name>
    <dbReference type="NCBI Taxonomy" id="1242864"/>
    <lineage>
        <taxon>Bacteria</taxon>
        <taxon>Pseudomonadati</taxon>
        <taxon>Myxococcota</taxon>
        <taxon>Myxococcia</taxon>
        <taxon>Myxococcales</taxon>
        <taxon>Cystobacterineae</taxon>
        <taxon>Archangiaceae</taxon>
        <taxon>Cystobacter</taxon>
    </lineage>
</organism>
<dbReference type="InterPro" id="IPR031009">
    <property type="entry name" value="Tcm_partner"/>
</dbReference>
<evidence type="ECO:0000313" key="3">
    <source>
        <dbReference type="Proteomes" id="UP000011682"/>
    </source>
</evidence>
<dbReference type="Proteomes" id="UP000011682">
    <property type="component" value="Unassembled WGS sequence"/>
</dbReference>
<sequence>MSKKEYHWEIGQPPPELNVHSLAKHDVLRAYLSRYLNVLTSNPKIDRFRLTLVDGFSGGGVYLHEVNRKEISGSPLIFLEATREAAAEINARKTKQFTLDAHYFFIEKSKTTLEYLRKTLLERGYGALLQDERIRLMQGDFAARASELIEFIRQKGRTGRTIFLLDQYGYLDVPFPLLRKIFSELPSAEVILTFAVDAFGDFLTDSPESRIILSKMGIENRFDLTQIAQAKGARDRRFFIQAAFGPIFNEESGARFYTPFFITSRESNRDYWLVHLSMHARARDEMAKLHWELKNHFRHNGGSGLNMLGYDPKKDESFTSQPDFNFDKSSRERSIRSLREDLPEFMIRRTDGIEFQKLLEETCNTTPASSDIYREVLGELLIDKDISVTSKEGGQRRKGDSIEKTDIIKVSRQVSLFFRKKQ</sequence>
<accession>S9PQR8</accession>
<keyword evidence="3" id="KW-1185">Reference proteome</keyword>
<name>S9PQR8_CYSF2</name>
<proteinExistence type="predicted"/>
<dbReference type="eggNOG" id="ENOG502ZADV">
    <property type="taxonomic scope" value="Bacteria"/>
</dbReference>
<dbReference type="NCBIfam" id="TIGR04474">
    <property type="entry name" value="tcm_partner"/>
    <property type="match status" value="1"/>
</dbReference>